<name>A0ACC0LFU2_RHOML</name>
<proteinExistence type="predicted"/>
<dbReference type="Proteomes" id="UP001062846">
    <property type="component" value="Chromosome 12"/>
</dbReference>
<evidence type="ECO:0000313" key="2">
    <source>
        <dbReference type="Proteomes" id="UP001062846"/>
    </source>
</evidence>
<protein>
    <submittedName>
        <fullName evidence="1">Uncharacterized protein</fullName>
    </submittedName>
</protein>
<reference evidence="1" key="1">
    <citation type="submission" date="2022-02" db="EMBL/GenBank/DDBJ databases">
        <title>Plant Genome Project.</title>
        <authorList>
            <person name="Zhang R.-G."/>
        </authorList>
    </citation>
    <scope>NUCLEOTIDE SEQUENCE</scope>
    <source>
        <strain evidence="1">AT1</strain>
    </source>
</reference>
<accession>A0ACC0LFU2</accession>
<sequence>MKRPPKNCQIGHKISLQFTLEYEGKHNPKNREQNLKQQLNNWKRSMGFYDKVDKALKWDKIQVSPDFIEHEKQEACLEVELVFSMKCYFCDHTKVHVTLMPERYNAIISTPGRFVLKHCHFSLLRDSLAVHFSFLNEGHVTTELWVMKDFYRVVEAGEPFSSYSWSHELTVELPNLDPCVSMGFWNKNELLLLRLASASKTYEPAPIEKEKPVWGS</sequence>
<organism evidence="1 2">
    <name type="scientific">Rhododendron molle</name>
    <name type="common">Chinese azalea</name>
    <name type="synonym">Azalea mollis</name>
    <dbReference type="NCBI Taxonomy" id="49168"/>
    <lineage>
        <taxon>Eukaryota</taxon>
        <taxon>Viridiplantae</taxon>
        <taxon>Streptophyta</taxon>
        <taxon>Embryophyta</taxon>
        <taxon>Tracheophyta</taxon>
        <taxon>Spermatophyta</taxon>
        <taxon>Magnoliopsida</taxon>
        <taxon>eudicotyledons</taxon>
        <taxon>Gunneridae</taxon>
        <taxon>Pentapetalae</taxon>
        <taxon>asterids</taxon>
        <taxon>Ericales</taxon>
        <taxon>Ericaceae</taxon>
        <taxon>Ericoideae</taxon>
        <taxon>Rhodoreae</taxon>
        <taxon>Rhododendron</taxon>
    </lineage>
</organism>
<keyword evidence="2" id="KW-1185">Reference proteome</keyword>
<dbReference type="EMBL" id="CM046399">
    <property type="protein sequence ID" value="KAI8527008.1"/>
    <property type="molecule type" value="Genomic_DNA"/>
</dbReference>
<comment type="caution">
    <text evidence="1">The sequence shown here is derived from an EMBL/GenBank/DDBJ whole genome shotgun (WGS) entry which is preliminary data.</text>
</comment>
<evidence type="ECO:0000313" key="1">
    <source>
        <dbReference type="EMBL" id="KAI8527008.1"/>
    </source>
</evidence>
<gene>
    <name evidence="1" type="ORF">RHMOL_Rhmol12G0043200</name>
</gene>